<sequence length="164" mass="17929">MDVFDAQRFRRNPVGKTHVQRADGPQALHGIPLKFILTPPGAPSHVAADKAHIDLPVPQALHVGGRAAGRAGVNFQIRGVLIQYLSHGPTHRVHGTAAVGGTDGQDTNLRRRFLLRCQPAARQQADRCQQTRQNQLSQPKAPPVTNTFFHRHTLSPTPAVLNFT</sequence>
<accession>A0A645D195</accession>
<protein>
    <submittedName>
        <fullName evidence="1">Uncharacterized protein</fullName>
    </submittedName>
</protein>
<dbReference type="EMBL" id="VSSQ01031892">
    <property type="protein sequence ID" value="MPM82967.1"/>
    <property type="molecule type" value="Genomic_DNA"/>
</dbReference>
<proteinExistence type="predicted"/>
<name>A0A645D195_9ZZZZ</name>
<comment type="caution">
    <text evidence="1">The sequence shown here is derived from an EMBL/GenBank/DDBJ whole genome shotgun (WGS) entry which is preliminary data.</text>
</comment>
<dbReference type="AlphaFoldDB" id="A0A645D195"/>
<evidence type="ECO:0000313" key="1">
    <source>
        <dbReference type="EMBL" id="MPM82967.1"/>
    </source>
</evidence>
<gene>
    <name evidence="1" type="ORF">SDC9_130029</name>
</gene>
<reference evidence="1" key="1">
    <citation type="submission" date="2019-08" db="EMBL/GenBank/DDBJ databases">
        <authorList>
            <person name="Kucharzyk K."/>
            <person name="Murdoch R.W."/>
            <person name="Higgins S."/>
            <person name="Loffler F."/>
        </authorList>
    </citation>
    <scope>NUCLEOTIDE SEQUENCE</scope>
</reference>
<organism evidence="1">
    <name type="scientific">bioreactor metagenome</name>
    <dbReference type="NCBI Taxonomy" id="1076179"/>
    <lineage>
        <taxon>unclassified sequences</taxon>
        <taxon>metagenomes</taxon>
        <taxon>ecological metagenomes</taxon>
    </lineage>
</organism>